<proteinExistence type="predicted"/>
<dbReference type="Pfam" id="PF00144">
    <property type="entry name" value="Beta-lactamase"/>
    <property type="match status" value="1"/>
</dbReference>
<reference evidence="3 4" key="1">
    <citation type="submission" date="2020-05" db="EMBL/GenBank/DDBJ databases">
        <title>Complete genome sequence of Gemmatimonas greenlandica TET16.</title>
        <authorList>
            <person name="Zeng Y."/>
        </authorList>
    </citation>
    <scope>NUCLEOTIDE SEQUENCE [LARGE SCALE GENOMIC DNA]</scope>
    <source>
        <strain evidence="3 4">TET16</strain>
    </source>
</reference>
<evidence type="ECO:0000313" key="3">
    <source>
        <dbReference type="EMBL" id="QJR37188.1"/>
    </source>
</evidence>
<dbReference type="InterPro" id="IPR050789">
    <property type="entry name" value="Diverse_Enzym_Activities"/>
</dbReference>
<dbReference type="PANTHER" id="PTHR43283:SF7">
    <property type="entry name" value="BETA-LACTAMASE-RELATED DOMAIN-CONTAINING PROTEIN"/>
    <property type="match status" value="1"/>
</dbReference>
<protein>
    <submittedName>
        <fullName evidence="3">Serine hydrolase</fullName>
    </submittedName>
</protein>
<feature type="signal peptide" evidence="1">
    <location>
        <begin position="1"/>
        <end position="20"/>
    </location>
</feature>
<sequence>MTRPYFTAAALALLVASSLAAQVAPSPWPTSTPSKVGLNPAVLDSLDAEITAGKYGNIDRLLVIRRGQIAMDKTYPRDYDRIYGDSSRSSSALNNSHDPTGPFNYFNPWWHPTYRRGTLHTLQSVSKTVASAVIGVAVTRGDFPDLDTPILKYWDTTAVANLDERKRRITIRHLLTMTGGFDWNESVPYSDPRNTAGPLEASPDWVKFTIDRPMMREPGTQFNYSSGESALLAHIFFRATGVDIEEYAARYLFAPLGITDWHWKRTPSGTIDTEGGLYLEARDLARIWQLWLQGGRWKGTPIVSERWVRESVTPQVATSARAGAPRYGYKWWLYTNPVKPDALIWAGSGFGGQFPMAFPDQDMVVVINAWNISGGPTLPLRAVQERLIKAAK</sequence>
<name>A0A6M4ISV9_9BACT</name>
<gene>
    <name evidence="3" type="ORF">HKW67_17525</name>
</gene>
<accession>A0A6M4ISV9</accession>
<dbReference type="Proteomes" id="UP000500938">
    <property type="component" value="Chromosome"/>
</dbReference>
<organism evidence="3 4">
    <name type="scientific">Gemmatimonas groenlandica</name>
    <dbReference type="NCBI Taxonomy" id="2732249"/>
    <lineage>
        <taxon>Bacteria</taxon>
        <taxon>Pseudomonadati</taxon>
        <taxon>Gemmatimonadota</taxon>
        <taxon>Gemmatimonadia</taxon>
        <taxon>Gemmatimonadales</taxon>
        <taxon>Gemmatimonadaceae</taxon>
        <taxon>Gemmatimonas</taxon>
    </lineage>
</organism>
<dbReference type="AlphaFoldDB" id="A0A6M4ISV9"/>
<keyword evidence="4" id="KW-1185">Reference proteome</keyword>
<keyword evidence="3" id="KW-0378">Hydrolase</keyword>
<dbReference type="Gene3D" id="3.40.710.10">
    <property type="entry name" value="DD-peptidase/beta-lactamase superfamily"/>
    <property type="match status" value="1"/>
</dbReference>
<dbReference type="SUPFAM" id="SSF56601">
    <property type="entry name" value="beta-lactamase/transpeptidase-like"/>
    <property type="match status" value="1"/>
</dbReference>
<dbReference type="RefSeq" id="WP_171226621.1">
    <property type="nucleotide sequence ID" value="NZ_CP053085.1"/>
</dbReference>
<feature type="domain" description="Beta-lactamase-related" evidence="2">
    <location>
        <begin position="113"/>
        <end position="367"/>
    </location>
</feature>
<evidence type="ECO:0000259" key="2">
    <source>
        <dbReference type="Pfam" id="PF00144"/>
    </source>
</evidence>
<keyword evidence="1" id="KW-0732">Signal</keyword>
<dbReference type="PANTHER" id="PTHR43283">
    <property type="entry name" value="BETA-LACTAMASE-RELATED"/>
    <property type="match status" value="1"/>
</dbReference>
<evidence type="ECO:0000256" key="1">
    <source>
        <dbReference type="SAM" id="SignalP"/>
    </source>
</evidence>
<dbReference type="EMBL" id="CP053085">
    <property type="protein sequence ID" value="QJR37188.1"/>
    <property type="molecule type" value="Genomic_DNA"/>
</dbReference>
<dbReference type="InterPro" id="IPR012338">
    <property type="entry name" value="Beta-lactam/transpept-like"/>
</dbReference>
<evidence type="ECO:0000313" key="4">
    <source>
        <dbReference type="Proteomes" id="UP000500938"/>
    </source>
</evidence>
<dbReference type="GO" id="GO:0016787">
    <property type="term" value="F:hydrolase activity"/>
    <property type="evidence" value="ECO:0007669"/>
    <property type="project" value="UniProtKB-KW"/>
</dbReference>
<dbReference type="KEGG" id="ggr:HKW67_17525"/>
<dbReference type="InterPro" id="IPR001466">
    <property type="entry name" value="Beta-lactam-related"/>
</dbReference>
<feature type="chain" id="PRO_5026982109" evidence="1">
    <location>
        <begin position="21"/>
        <end position="392"/>
    </location>
</feature>